<dbReference type="Gene3D" id="3.40.50.720">
    <property type="entry name" value="NAD(P)-binding Rossmann-like Domain"/>
    <property type="match status" value="1"/>
</dbReference>
<dbReference type="EMBL" id="ML979132">
    <property type="protein sequence ID" value="KAF1920855.1"/>
    <property type="molecule type" value="Genomic_DNA"/>
</dbReference>
<comment type="similarity">
    <text evidence="2">Belongs to the NAD(P)-dependent epimerase/dehydratase family. Dihydroflavonol-4-reductase subfamily.</text>
</comment>
<proteinExistence type="inferred from homology"/>
<evidence type="ECO:0000259" key="3">
    <source>
        <dbReference type="Pfam" id="PF01370"/>
    </source>
</evidence>
<dbReference type="SUPFAM" id="SSF51735">
    <property type="entry name" value="NAD(P)-binding Rossmann-fold domains"/>
    <property type="match status" value="1"/>
</dbReference>
<evidence type="ECO:0000313" key="4">
    <source>
        <dbReference type="EMBL" id="KAF1920855.1"/>
    </source>
</evidence>
<evidence type="ECO:0000256" key="2">
    <source>
        <dbReference type="ARBA" id="ARBA00023445"/>
    </source>
</evidence>
<keyword evidence="5" id="KW-1185">Reference proteome</keyword>
<dbReference type="InterPro" id="IPR001509">
    <property type="entry name" value="Epimerase_deHydtase"/>
</dbReference>
<evidence type="ECO:0000313" key="5">
    <source>
        <dbReference type="Proteomes" id="UP000800096"/>
    </source>
</evidence>
<dbReference type="GO" id="GO:0016616">
    <property type="term" value="F:oxidoreductase activity, acting on the CH-OH group of donors, NAD or NADP as acceptor"/>
    <property type="evidence" value="ECO:0007669"/>
    <property type="project" value="TreeGrafter"/>
</dbReference>
<evidence type="ECO:0000256" key="1">
    <source>
        <dbReference type="ARBA" id="ARBA00023002"/>
    </source>
</evidence>
<name>A0A6A5QYH2_AMPQU</name>
<dbReference type="AlphaFoldDB" id="A0A6A5QYH2"/>
<dbReference type="InterPro" id="IPR036291">
    <property type="entry name" value="NAD(P)-bd_dom_sf"/>
</dbReference>
<accession>A0A6A5QYH2</accession>
<sequence>MPTVVIKPGATIFVTGINGLIGSHVADQLLNQGYNVRGAVRDVEKTKWLKEYFDEKYKNKKFELLAVPDMTVGGCYDNILEGIEGFIHLAAPVGTVSDLNVGLYLGRRAGLNALEACAKAPSVKRFVNTSSSTAAAFSNPGLNEELRIDETTYNDAAADMAKVAEPRSNAFLVYAAMKADSEKTMWQWMKDNKPDLVMNSILPNVNLGPVLVPAHQGYPSTIDWARAPWTGENFEAYAALIPPQWFISVRDNALLHISALIHSEVNGERLFGYAGRYNFNDLLAIYRKNYPEKKFPNNFEGLGKDMTVPPMERAEEVLRWIKRRGWDGLEETVLDMSKDW</sequence>
<dbReference type="Proteomes" id="UP000800096">
    <property type="component" value="Unassembled WGS sequence"/>
</dbReference>
<feature type="domain" description="NAD-dependent epimerase/dehydratase" evidence="3">
    <location>
        <begin position="12"/>
        <end position="140"/>
    </location>
</feature>
<gene>
    <name evidence="4" type="ORF">BDU57DRAFT_439480</name>
</gene>
<dbReference type="FunFam" id="3.40.50.720:FF:000426">
    <property type="entry name" value="Aldehyde reductase 2"/>
    <property type="match status" value="1"/>
</dbReference>
<dbReference type="Pfam" id="PF01370">
    <property type="entry name" value="Epimerase"/>
    <property type="match status" value="1"/>
</dbReference>
<reference evidence="4" key="1">
    <citation type="journal article" date="2020" name="Stud. Mycol.">
        <title>101 Dothideomycetes genomes: a test case for predicting lifestyles and emergence of pathogens.</title>
        <authorList>
            <person name="Haridas S."/>
            <person name="Albert R."/>
            <person name="Binder M."/>
            <person name="Bloem J."/>
            <person name="Labutti K."/>
            <person name="Salamov A."/>
            <person name="Andreopoulos B."/>
            <person name="Baker S."/>
            <person name="Barry K."/>
            <person name="Bills G."/>
            <person name="Bluhm B."/>
            <person name="Cannon C."/>
            <person name="Castanera R."/>
            <person name="Culley D."/>
            <person name="Daum C."/>
            <person name="Ezra D."/>
            <person name="Gonzalez J."/>
            <person name="Henrissat B."/>
            <person name="Kuo A."/>
            <person name="Liang C."/>
            <person name="Lipzen A."/>
            <person name="Lutzoni F."/>
            <person name="Magnuson J."/>
            <person name="Mondo S."/>
            <person name="Nolan M."/>
            <person name="Ohm R."/>
            <person name="Pangilinan J."/>
            <person name="Park H.-J."/>
            <person name="Ramirez L."/>
            <person name="Alfaro M."/>
            <person name="Sun H."/>
            <person name="Tritt A."/>
            <person name="Yoshinaga Y."/>
            <person name="Zwiers L.-H."/>
            <person name="Turgeon B."/>
            <person name="Goodwin S."/>
            <person name="Spatafora J."/>
            <person name="Crous P."/>
            <person name="Grigoriev I."/>
        </authorList>
    </citation>
    <scope>NUCLEOTIDE SEQUENCE</scope>
    <source>
        <strain evidence="4">HMLAC05119</strain>
    </source>
</reference>
<dbReference type="OrthoDB" id="2735536at2759"/>
<keyword evidence="1" id="KW-0560">Oxidoreductase</keyword>
<dbReference type="PANTHER" id="PTHR10366:SF562">
    <property type="entry name" value="ALDEHYDE REDUCTASE II (AFU_ORTHOLOGUE AFUA_1G11360)"/>
    <property type="match status" value="1"/>
</dbReference>
<dbReference type="PANTHER" id="PTHR10366">
    <property type="entry name" value="NAD DEPENDENT EPIMERASE/DEHYDRATASE"/>
    <property type="match status" value="1"/>
</dbReference>
<dbReference type="InterPro" id="IPR050425">
    <property type="entry name" value="NAD(P)_dehydrat-like"/>
</dbReference>
<organism evidence="4 5">
    <name type="scientific">Ampelomyces quisqualis</name>
    <name type="common">Powdery mildew agent</name>
    <dbReference type="NCBI Taxonomy" id="50730"/>
    <lineage>
        <taxon>Eukaryota</taxon>
        <taxon>Fungi</taxon>
        <taxon>Dikarya</taxon>
        <taxon>Ascomycota</taxon>
        <taxon>Pezizomycotina</taxon>
        <taxon>Dothideomycetes</taxon>
        <taxon>Pleosporomycetidae</taxon>
        <taxon>Pleosporales</taxon>
        <taxon>Pleosporineae</taxon>
        <taxon>Phaeosphaeriaceae</taxon>
        <taxon>Ampelomyces</taxon>
    </lineage>
</organism>
<protein>
    <recommendedName>
        <fullName evidence="3">NAD-dependent epimerase/dehydratase domain-containing protein</fullName>
    </recommendedName>
</protein>